<evidence type="ECO:0000313" key="1">
    <source>
        <dbReference type="EMBL" id="MFD0856898.1"/>
    </source>
</evidence>
<organism evidence="1 2">
    <name type="scientific">Actinomadura adrarensis</name>
    <dbReference type="NCBI Taxonomy" id="1819600"/>
    <lineage>
        <taxon>Bacteria</taxon>
        <taxon>Bacillati</taxon>
        <taxon>Actinomycetota</taxon>
        <taxon>Actinomycetes</taxon>
        <taxon>Streptosporangiales</taxon>
        <taxon>Thermomonosporaceae</taxon>
        <taxon>Actinomadura</taxon>
    </lineage>
</organism>
<proteinExistence type="predicted"/>
<sequence>MRATYRSRLPTTPLILPGPGVGYEAGTVGTAIDQRLRLAFTSRAPIDAATMLGIEGCVTAAARRRNHVVAAIAETGQRLLAELEGTITEMQPDDRAQPMLRADEDEERLARMLLAAAWYAVNLRNPFAFGDTPLCKAAFADPQNFTLGTLLAVPHRDLVDDLLAQLHRAEEGPLGDLRASTEAHVCVPGPTFDGSAFVSADADLICDGVLLEFKSTRRVHAFPLSAILQLLGYVLMDFSDTYKIDTVGVYLSRAGALMTWPLEDYLGLLGARRRDLTELRTAFATLLSYAGCRADDDPLPDQLDGVHELLNDLAFVIPDGHCRVCAQPLDDPLLGPGRPRLYCSTFCSQRSATLRRHGWL</sequence>
<keyword evidence="2" id="KW-1185">Reference proteome</keyword>
<dbReference type="Proteomes" id="UP001597083">
    <property type="component" value="Unassembled WGS sequence"/>
</dbReference>
<comment type="caution">
    <text evidence="1">The sequence shown here is derived from an EMBL/GenBank/DDBJ whole genome shotgun (WGS) entry which is preliminary data.</text>
</comment>
<evidence type="ECO:0008006" key="3">
    <source>
        <dbReference type="Google" id="ProtNLM"/>
    </source>
</evidence>
<evidence type="ECO:0000313" key="2">
    <source>
        <dbReference type="Proteomes" id="UP001597083"/>
    </source>
</evidence>
<reference evidence="2" key="1">
    <citation type="journal article" date="2019" name="Int. J. Syst. Evol. Microbiol.">
        <title>The Global Catalogue of Microorganisms (GCM) 10K type strain sequencing project: providing services to taxonomists for standard genome sequencing and annotation.</title>
        <authorList>
            <consortium name="The Broad Institute Genomics Platform"/>
            <consortium name="The Broad Institute Genome Sequencing Center for Infectious Disease"/>
            <person name="Wu L."/>
            <person name="Ma J."/>
        </authorList>
    </citation>
    <scope>NUCLEOTIDE SEQUENCE [LARGE SCALE GENOMIC DNA]</scope>
    <source>
        <strain evidence="2">JCM 31696</strain>
    </source>
</reference>
<dbReference type="EMBL" id="JBHTIR010004294">
    <property type="protein sequence ID" value="MFD0856898.1"/>
    <property type="molecule type" value="Genomic_DNA"/>
</dbReference>
<gene>
    <name evidence="1" type="ORF">ACFQ07_32005</name>
</gene>
<name>A0ABW3CR50_9ACTN</name>
<accession>A0ABW3CR50</accession>
<protein>
    <recommendedName>
        <fullName evidence="3">PD-(D/E)XK endonuclease-like domain-containing protein</fullName>
    </recommendedName>
</protein>